<feature type="compositionally biased region" description="Basic and acidic residues" evidence="1">
    <location>
        <begin position="38"/>
        <end position="49"/>
    </location>
</feature>
<evidence type="ECO:0000256" key="1">
    <source>
        <dbReference type="SAM" id="MobiDB-lite"/>
    </source>
</evidence>
<evidence type="ECO:0000313" key="2">
    <source>
        <dbReference type="EMBL" id="CAG8713649.1"/>
    </source>
</evidence>
<comment type="caution">
    <text evidence="2">The sequence shown here is derived from an EMBL/GenBank/DDBJ whole genome shotgun (WGS) entry which is preliminary data.</text>
</comment>
<feature type="compositionally biased region" description="Basic and acidic residues" evidence="1">
    <location>
        <begin position="1"/>
        <end position="14"/>
    </location>
</feature>
<dbReference type="OrthoDB" id="2443463at2759"/>
<organism evidence="2 3">
    <name type="scientific">Racocetra fulgida</name>
    <dbReference type="NCBI Taxonomy" id="60492"/>
    <lineage>
        <taxon>Eukaryota</taxon>
        <taxon>Fungi</taxon>
        <taxon>Fungi incertae sedis</taxon>
        <taxon>Mucoromycota</taxon>
        <taxon>Glomeromycotina</taxon>
        <taxon>Glomeromycetes</taxon>
        <taxon>Diversisporales</taxon>
        <taxon>Gigasporaceae</taxon>
        <taxon>Racocetra</taxon>
    </lineage>
</organism>
<sequence length="228" mass="26010">MDKENKKKIYEHLHNNSVTPTPQPKERLPAKSTYEQEQAERRRLLEEPPAKVSLTMAKQNKAALDRAKQVQYTPKTQKVGSPLPEPLTNRRRSKIFHSPVANVVGKARRIRVPRLEEVDKDKLELTPTRSLELTPTRSLESTTPTQSPLMMSISRQRSRIYSSPTLNISGTPKRAKIIESIEDLSEVGKIQNDMDSINLNAINLTPLNPRKRLSIFPICKDDSEQRSQ</sequence>
<dbReference type="AlphaFoldDB" id="A0A9N9N9J7"/>
<name>A0A9N9N9J7_9GLOM</name>
<protein>
    <submittedName>
        <fullName evidence="2">18762_t:CDS:1</fullName>
    </submittedName>
</protein>
<keyword evidence="3" id="KW-1185">Reference proteome</keyword>
<reference evidence="2" key="1">
    <citation type="submission" date="2021-06" db="EMBL/GenBank/DDBJ databases">
        <authorList>
            <person name="Kallberg Y."/>
            <person name="Tangrot J."/>
            <person name="Rosling A."/>
        </authorList>
    </citation>
    <scope>NUCLEOTIDE SEQUENCE</scope>
    <source>
        <strain evidence="2">IN212</strain>
    </source>
</reference>
<dbReference type="EMBL" id="CAJVPZ010022930">
    <property type="protein sequence ID" value="CAG8713649.1"/>
    <property type="molecule type" value="Genomic_DNA"/>
</dbReference>
<gene>
    <name evidence="2" type="ORF">RFULGI_LOCUS11010</name>
</gene>
<evidence type="ECO:0000313" key="3">
    <source>
        <dbReference type="Proteomes" id="UP000789396"/>
    </source>
</evidence>
<proteinExistence type="predicted"/>
<accession>A0A9N9N9J7</accession>
<feature type="region of interest" description="Disordered" evidence="1">
    <location>
        <begin position="1"/>
        <end position="51"/>
    </location>
</feature>
<dbReference type="Proteomes" id="UP000789396">
    <property type="component" value="Unassembled WGS sequence"/>
</dbReference>